<dbReference type="GO" id="GO:0016491">
    <property type="term" value="F:oxidoreductase activity"/>
    <property type="evidence" value="ECO:0007669"/>
    <property type="project" value="InterPro"/>
</dbReference>
<protein>
    <submittedName>
        <fullName evidence="2">Disulfide bond formation protein DsbA</fullName>
    </submittedName>
</protein>
<dbReference type="PANTHER" id="PTHR13887">
    <property type="entry name" value="GLUTATHIONE S-TRANSFERASE KAPPA"/>
    <property type="match status" value="1"/>
</dbReference>
<keyword evidence="3" id="KW-1185">Reference proteome</keyword>
<organism evidence="2 3">
    <name type="scientific">Nocardioides gansuensis</name>
    <dbReference type="NCBI Taxonomy" id="2138300"/>
    <lineage>
        <taxon>Bacteria</taxon>
        <taxon>Bacillati</taxon>
        <taxon>Actinomycetota</taxon>
        <taxon>Actinomycetes</taxon>
        <taxon>Propionibacteriales</taxon>
        <taxon>Nocardioidaceae</taxon>
        <taxon>Nocardioides</taxon>
    </lineage>
</organism>
<dbReference type="OrthoDB" id="9799122at2"/>
<evidence type="ECO:0000313" key="2">
    <source>
        <dbReference type="EMBL" id="PVG81425.1"/>
    </source>
</evidence>
<dbReference type="SUPFAM" id="SSF52833">
    <property type="entry name" value="Thioredoxin-like"/>
    <property type="match status" value="1"/>
</dbReference>
<sequence>MRIEIWSDVVCPWCYIGKRRLEKALASFGHDGGVEVVWRSYQLDPGAPDEPVETVAEALGRKYGGGPAAGKQMIDRVEAVAAEEGMIWRHHSSLRVGTLDAHRLLHLALHDGGLQLQSALKEALLAAYFIEARNVADHGVLREVAVGAGLDAAAVDRVLGSNEYADEVWTDIERAQSLGATGVPFYVVDSKYGVSGAQPVEVFTQVLERAWADSHPAVQLVGGDADGACGPDGCAI</sequence>
<dbReference type="Pfam" id="PF01323">
    <property type="entry name" value="DSBA"/>
    <property type="match status" value="1"/>
</dbReference>
<accession>A0A2T8F6T9</accession>
<dbReference type="Gene3D" id="3.40.30.10">
    <property type="entry name" value="Glutaredoxin"/>
    <property type="match status" value="1"/>
</dbReference>
<name>A0A2T8F6T9_9ACTN</name>
<dbReference type="AlphaFoldDB" id="A0A2T8F6T9"/>
<dbReference type="EMBL" id="QDGZ01000008">
    <property type="protein sequence ID" value="PVG81425.1"/>
    <property type="molecule type" value="Genomic_DNA"/>
</dbReference>
<dbReference type="Proteomes" id="UP000246018">
    <property type="component" value="Unassembled WGS sequence"/>
</dbReference>
<dbReference type="RefSeq" id="WP_116573707.1">
    <property type="nucleotide sequence ID" value="NZ_QDGZ01000008.1"/>
</dbReference>
<dbReference type="InterPro" id="IPR001853">
    <property type="entry name" value="DSBA-like_thioredoxin_dom"/>
</dbReference>
<evidence type="ECO:0000259" key="1">
    <source>
        <dbReference type="Pfam" id="PF01323"/>
    </source>
</evidence>
<evidence type="ECO:0000313" key="3">
    <source>
        <dbReference type="Proteomes" id="UP000246018"/>
    </source>
</evidence>
<dbReference type="PANTHER" id="PTHR13887:SF41">
    <property type="entry name" value="THIOREDOXIN SUPERFAMILY PROTEIN"/>
    <property type="match status" value="1"/>
</dbReference>
<proteinExistence type="predicted"/>
<reference evidence="2 3" key="1">
    <citation type="submission" date="2018-04" db="EMBL/GenBank/DDBJ databases">
        <title>Genome of Nocardioides gansuensis WSJ-1.</title>
        <authorList>
            <person name="Wu S."/>
            <person name="Wang G."/>
        </authorList>
    </citation>
    <scope>NUCLEOTIDE SEQUENCE [LARGE SCALE GENOMIC DNA]</scope>
    <source>
        <strain evidence="2 3">WSJ-1</strain>
    </source>
</reference>
<comment type="caution">
    <text evidence="2">The sequence shown here is derived from an EMBL/GenBank/DDBJ whole genome shotgun (WGS) entry which is preliminary data.</text>
</comment>
<feature type="domain" description="DSBA-like thioredoxin" evidence="1">
    <location>
        <begin position="3"/>
        <end position="207"/>
    </location>
</feature>
<dbReference type="InterPro" id="IPR036249">
    <property type="entry name" value="Thioredoxin-like_sf"/>
</dbReference>
<gene>
    <name evidence="2" type="ORF">DDE18_18230</name>
</gene>
<dbReference type="CDD" id="cd03024">
    <property type="entry name" value="DsbA_FrnE"/>
    <property type="match status" value="1"/>
</dbReference>